<dbReference type="AlphaFoldDB" id="A0A1Y2B7M7"/>
<evidence type="ECO:0000256" key="1">
    <source>
        <dbReference type="SAM" id="SignalP"/>
    </source>
</evidence>
<evidence type="ECO:0008006" key="4">
    <source>
        <dbReference type="Google" id="ProtNLM"/>
    </source>
</evidence>
<feature type="signal peptide" evidence="1">
    <location>
        <begin position="1"/>
        <end position="26"/>
    </location>
</feature>
<protein>
    <recommendedName>
        <fullName evidence="4">Right handed beta helix domain-containing protein</fullName>
    </recommendedName>
</protein>
<comment type="caution">
    <text evidence="2">The sequence shown here is derived from an EMBL/GenBank/DDBJ whole genome shotgun (WGS) entry which is preliminary data.</text>
</comment>
<reference evidence="2 3" key="1">
    <citation type="submission" date="2016-08" db="EMBL/GenBank/DDBJ databases">
        <title>A Parts List for Fungal Cellulosomes Revealed by Comparative Genomics.</title>
        <authorList>
            <consortium name="DOE Joint Genome Institute"/>
            <person name="Haitjema C.H."/>
            <person name="Gilmore S.P."/>
            <person name="Henske J.K."/>
            <person name="Solomon K.V."/>
            <person name="De Groot R."/>
            <person name="Kuo A."/>
            <person name="Mondo S.J."/>
            <person name="Salamov A.A."/>
            <person name="Labutti K."/>
            <person name="Zhao Z."/>
            <person name="Chiniquy J."/>
            <person name="Barry K."/>
            <person name="Brewer H.M."/>
            <person name="Purvine S.O."/>
            <person name="Wright A.T."/>
            <person name="Boxma B."/>
            <person name="Van Alen T."/>
            <person name="Hackstein J.H."/>
            <person name="Baker S.E."/>
            <person name="Grigoriev I.V."/>
            <person name="O'Malley M.A."/>
        </authorList>
    </citation>
    <scope>NUCLEOTIDE SEQUENCE [LARGE SCALE GENOMIC DNA]</scope>
    <source>
        <strain evidence="2 3">G1</strain>
    </source>
</reference>
<dbReference type="EMBL" id="MCOG01000172">
    <property type="protein sequence ID" value="ORY30849.1"/>
    <property type="molecule type" value="Genomic_DNA"/>
</dbReference>
<gene>
    <name evidence="2" type="ORF">LY90DRAFT_512555</name>
</gene>
<evidence type="ECO:0000313" key="3">
    <source>
        <dbReference type="Proteomes" id="UP000193920"/>
    </source>
</evidence>
<accession>A0A1Y2B7M7</accession>
<name>A0A1Y2B7M7_9FUNG</name>
<evidence type="ECO:0000313" key="2">
    <source>
        <dbReference type="EMBL" id="ORY30849.1"/>
    </source>
</evidence>
<sequence>MGYYYSFMLTFCLIQLINLNVLKIQAFDVDIESDKCNGLILNSGEKSLNSTFTEIFTEANNWEKGECENNIYRVNIEKGEYKMEENTIEKKYLYYSYYEPQTTYYGMNLVELKKSLEIVGEVDEETNEPLTIFECPGVGFMGFVDVIYKNRDIEFRNIKFTKCYNHWFKIFHFYSFNDDRQPEYRFENCVFENNYDESIFFYEYLAGDSLSGTVSKKNYVWNRENCPYDYPESGGILNANIPNLILLR</sequence>
<dbReference type="OrthoDB" id="10449602at2759"/>
<keyword evidence="1" id="KW-0732">Signal</keyword>
<dbReference type="Proteomes" id="UP000193920">
    <property type="component" value="Unassembled WGS sequence"/>
</dbReference>
<proteinExistence type="predicted"/>
<feature type="chain" id="PRO_5012440655" description="Right handed beta helix domain-containing protein" evidence="1">
    <location>
        <begin position="27"/>
        <end position="248"/>
    </location>
</feature>
<keyword evidence="3" id="KW-1185">Reference proteome</keyword>
<organism evidence="2 3">
    <name type="scientific">Neocallimastix californiae</name>
    <dbReference type="NCBI Taxonomy" id="1754190"/>
    <lineage>
        <taxon>Eukaryota</taxon>
        <taxon>Fungi</taxon>
        <taxon>Fungi incertae sedis</taxon>
        <taxon>Chytridiomycota</taxon>
        <taxon>Chytridiomycota incertae sedis</taxon>
        <taxon>Neocallimastigomycetes</taxon>
        <taxon>Neocallimastigales</taxon>
        <taxon>Neocallimastigaceae</taxon>
        <taxon>Neocallimastix</taxon>
    </lineage>
</organism>